<evidence type="ECO:0000313" key="2">
    <source>
        <dbReference type="Proteomes" id="UP000199584"/>
    </source>
</evidence>
<dbReference type="AlphaFoldDB" id="A0A1I6EBX1"/>
<reference evidence="2" key="1">
    <citation type="submission" date="2016-10" db="EMBL/GenBank/DDBJ databases">
        <authorList>
            <person name="Varghese N."/>
            <person name="Submissions S."/>
        </authorList>
    </citation>
    <scope>NUCLEOTIDE SEQUENCE [LARGE SCALE GENOMIC DNA]</scope>
    <source>
        <strain evidence="2">DSM 3669</strain>
    </source>
</reference>
<keyword evidence="2" id="KW-1185">Reference proteome</keyword>
<evidence type="ECO:0008006" key="3">
    <source>
        <dbReference type="Google" id="ProtNLM"/>
    </source>
</evidence>
<evidence type="ECO:0000313" key="1">
    <source>
        <dbReference type="EMBL" id="SFR14998.1"/>
    </source>
</evidence>
<sequence length="215" mass="24880">MVGLVVVTERDRNVLAFIARWRFVTLEQLFKAGLFSSAYNTCYKRLLALRRASLIKSGRLSCGRLYYYLTPLGGEEIGLAVPWYARIFRNAGVDTVLKCLVACDFALAMGIEYLPRREVLSRWMDADYDVLKRCLRSSDLFFEKDGWLHVLAIDYQYSLKYLAERIKLYSRLPSGIRQQLMINFLVFSESRQKQVMKAAADSGVKVKVIKANWKY</sequence>
<protein>
    <recommendedName>
        <fullName evidence="3">Replication-relaxation</fullName>
    </recommendedName>
</protein>
<proteinExistence type="predicted"/>
<dbReference type="OrthoDB" id="1786834at2"/>
<name>A0A1I6EBX1_9FIRM</name>
<dbReference type="EMBL" id="FOYM01000034">
    <property type="protein sequence ID" value="SFR14998.1"/>
    <property type="molecule type" value="Genomic_DNA"/>
</dbReference>
<dbReference type="RefSeq" id="WP_092486781.1">
    <property type="nucleotide sequence ID" value="NZ_FOYM01000034.1"/>
</dbReference>
<gene>
    <name evidence="1" type="ORF">SAMN05660706_13410</name>
</gene>
<accession>A0A1I6EBX1</accession>
<organism evidence="1 2">
    <name type="scientific">Desulfoscipio geothermicus DSM 3669</name>
    <dbReference type="NCBI Taxonomy" id="1121426"/>
    <lineage>
        <taxon>Bacteria</taxon>
        <taxon>Bacillati</taxon>
        <taxon>Bacillota</taxon>
        <taxon>Clostridia</taxon>
        <taxon>Eubacteriales</taxon>
        <taxon>Desulfallaceae</taxon>
        <taxon>Desulfoscipio</taxon>
    </lineage>
</organism>
<dbReference type="Proteomes" id="UP000199584">
    <property type="component" value="Unassembled WGS sequence"/>
</dbReference>